<dbReference type="InterPro" id="IPR001781">
    <property type="entry name" value="Znf_LIM"/>
</dbReference>
<keyword evidence="1" id="KW-0479">Metal-binding</keyword>
<keyword evidence="5" id="KW-0418">Kinase</keyword>
<keyword evidence="3" id="KW-0440">LIM domain</keyword>
<dbReference type="Proteomes" id="UP000298787">
    <property type="component" value="Chromosome 13"/>
</dbReference>
<protein>
    <submittedName>
        <fullName evidence="5">LIM domain kinase 1</fullName>
    </submittedName>
</protein>
<evidence type="ECO:0000313" key="5">
    <source>
        <dbReference type="EMBL" id="TKS81073.1"/>
    </source>
</evidence>
<evidence type="ECO:0000259" key="4">
    <source>
        <dbReference type="Pfam" id="PF00412"/>
    </source>
</evidence>
<dbReference type="SUPFAM" id="SSF57716">
    <property type="entry name" value="Glucocorticoid receptor-like (DNA-binding domain)"/>
    <property type="match status" value="1"/>
</dbReference>
<evidence type="ECO:0000256" key="1">
    <source>
        <dbReference type="ARBA" id="ARBA00022723"/>
    </source>
</evidence>
<dbReference type="GO" id="GO:0046872">
    <property type="term" value="F:metal ion binding"/>
    <property type="evidence" value="ECO:0007669"/>
    <property type="project" value="UniProtKB-KW"/>
</dbReference>
<evidence type="ECO:0000256" key="3">
    <source>
        <dbReference type="ARBA" id="ARBA00023038"/>
    </source>
</evidence>
<reference evidence="5 6" key="1">
    <citation type="submission" date="2019-01" db="EMBL/GenBank/DDBJ databases">
        <title>Genome Assembly of Collichthys lucidus.</title>
        <authorList>
            <person name="Cai M."/>
            <person name="Xiao S."/>
        </authorList>
    </citation>
    <scope>NUCLEOTIDE SEQUENCE [LARGE SCALE GENOMIC DNA]</scope>
    <source>
        <strain evidence="5">JT15FE1705JMU</strain>
        <tissue evidence="5">Muscle</tissue>
    </source>
</reference>
<evidence type="ECO:0000256" key="2">
    <source>
        <dbReference type="ARBA" id="ARBA00022833"/>
    </source>
</evidence>
<dbReference type="EMBL" id="CM014090">
    <property type="protein sequence ID" value="TKS81073.1"/>
    <property type="molecule type" value="Genomic_DNA"/>
</dbReference>
<keyword evidence="2" id="KW-0862">Zinc</keyword>
<organism evidence="5 6">
    <name type="scientific">Collichthys lucidus</name>
    <name type="common">Big head croaker</name>
    <name type="synonym">Sciaena lucida</name>
    <dbReference type="NCBI Taxonomy" id="240159"/>
    <lineage>
        <taxon>Eukaryota</taxon>
        <taxon>Metazoa</taxon>
        <taxon>Chordata</taxon>
        <taxon>Craniata</taxon>
        <taxon>Vertebrata</taxon>
        <taxon>Euteleostomi</taxon>
        <taxon>Actinopterygii</taxon>
        <taxon>Neopterygii</taxon>
        <taxon>Teleostei</taxon>
        <taxon>Neoteleostei</taxon>
        <taxon>Acanthomorphata</taxon>
        <taxon>Eupercaria</taxon>
        <taxon>Sciaenidae</taxon>
        <taxon>Collichthys</taxon>
    </lineage>
</organism>
<dbReference type="GO" id="GO:0016301">
    <property type="term" value="F:kinase activity"/>
    <property type="evidence" value="ECO:0007669"/>
    <property type="project" value="UniProtKB-KW"/>
</dbReference>
<evidence type="ECO:0000313" key="6">
    <source>
        <dbReference type="Proteomes" id="UP000298787"/>
    </source>
</evidence>
<keyword evidence="6" id="KW-1185">Reference proteome</keyword>
<keyword evidence="5" id="KW-0808">Transferase</keyword>
<dbReference type="AlphaFoldDB" id="A0A4U5V0C7"/>
<sequence>MAFKSRDGRTSKAETGLSLVLIPVKISRCCVAGDKGVFELSYEFSILPVYGCFAFKQRHPAGGSVPVCAGCKQRIYDEQYLQALNTDWHTVCFRSYNTVRPSTWIKTRLADGRDVLMAIDSFSTLNRNLRLPTTASVKQQRCVFMRF</sequence>
<dbReference type="Pfam" id="PF00412">
    <property type="entry name" value="LIM"/>
    <property type="match status" value="1"/>
</dbReference>
<name>A0A4U5V0C7_COLLU</name>
<feature type="domain" description="LIM zinc-binding" evidence="4">
    <location>
        <begin position="68"/>
        <end position="94"/>
    </location>
</feature>
<gene>
    <name evidence="5" type="ORF">D9C73_015177</name>
</gene>
<dbReference type="Gene3D" id="2.10.110.10">
    <property type="entry name" value="Cysteine Rich Protein"/>
    <property type="match status" value="1"/>
</dbReference>
<accession>A0A4U5V0C7</accession>
<proteinExistence type="predicted"/>
<dbReference type="STRING" id="240159.A0A4U5V0C7"/>